<evidence type="ECO:0000256" key="7">
    <source>
        <dbReference type="PIRNR" id="PIRNR000124"/>
    </source>
</evidence>
<feature type="binding site" evidence="10">
    <location>
        <position position="256"/>
    </location>
    <ligand>
        <name>NAD(+)</name>
        <dbReference type="ChEBI" id="CHEBI:57540"/>
    </ligand>
</feature>
<feature type="active site" description="Nucleophile" evidence="8">
    <location>
        <position position="253"/>
    </location>
</feature>
<dbReference type="SMART" id="SM00984">
    <property type="entry name" value="UDPG_MGDP_dh_C"/>
    <property type="match status" value="1"/>
</dbReference>
<feature type="binding site" evidence="10">
    <location>
        <position position="145"/>
    </location>
    <ligand>
        <name>NAD(+)</name>
        <dbReference type="ChEBI" id="CHEBI:57540"/>
    </ligand>
</feature>
<evidence type="ECO:0000313" key="12">
    <source>
        <dbReference type="EMBL" id="OUR80872.1"/>
    </source>
</evidence>
<evidence type="ECO:0000313" key="13">
    <source>
        <dbReference type="Proteomes" id="UP000243053"/>
    </source>
</evidence>
<feature type="binding site" evidence="9">
    <location>
        <position position="306"/>
    </location>
    <ligand>
        <name>substrate</name>
    </ligand>
</feature>
<dbReference type="SUPFAM" id="SSF48179">
    <property type="entry name" value="6-phosphogluconate dehydrogenase C-terminal domain-like"/>
    <property type="match status" value="1"/>
</dbReference>
<dbReference type="Pfam" id="PF03720">
    <property type="entry name" value="UDPG_MGDP_dh_C"/>
    <property type="match status" value="1"/>
</dbReference>
<sequence length="388" mass="43399">MKIAIVGTGYVGLSNAMLLAQHNEVIALDIDENKIALLNNKKSPIVDKEIEDFLTKESLSFCATLDPRLAFQSADFVIVATPTDYDVDNNYFDTSSVESVIKLVIAINPEATIVIKSTVPVGFTQRIKNELSCENILFSPEFLREGKALYDNLHPSRIIVGEKSARAQTFANLLKQGAIKEDIDVLFTDATEAEAIKLFSNTYLAMRVSFFNELDSYAETHELNSKQIIEGVGLDPRIGSHYNNPSFGYGGYCLPKDTKQLLANYQDVPNNLIRAIVDANTTRKDFIADSIIKRNPKVVGVYRLIMKTGSDNFRASSIQGILKRIKAKGIEVIIYEPELDETEFFHSLVFNSLSEFKEKSDVIVSNRMDDELMDVTSKVYTRDLFGSD</sequence>
<feature type="domain" description="UDP-glucose/GDP-mannose dehydrogenase C-terminal" evidence="11">
    <location>
        <begin position="300"/>
        <end position="387"/>
    </location>
</feature>
<dbReference type="PIRSF" id="PIRSF500134">
    <property type="entry name" value="UDPglc_DH_bac"/>
    <property type="match status" value="1"/>
</dbReference>
<feature type="binding site" evidence="9">
    <location>
        <position position="197"/>
    </location>
    <ligand>
        <name>substrate</name>
    </ligand>
</feature>
<dbReference type="PANTHER" id="PTHR43750:SF2">
    <property type="entry name" value="UDP-GLUCOSE 6-DEHYDROGENASE"/>
    <property type="match status" value="1"/>
</dbReference>
<proteinExistence type="inferred from homology"/>
<evidence type="ECO:0000256" key="5">
    <source>
        <dbReference type="ARBA" id="ARBA00023027"/>
    </source>
</evidence>
<evidence type="ECO:0000256" key="4">
    <source>
        <dbReference type="ARBA" id="ARBA00023002"/>
    </source>
</evidence>
<feature type="binding site" evidence="9">
    <location>
        <position position="250"/>
    </location>
    <ligand>
        <name>substrate</name>
    </ligand>
</feature>
<dbReference type="InterPro" id="IPR008927">
    <property type="entry name" value="6-PGluconate_DH-like_C_sf"/>
</dbReference>
<gene>
    <name evidence="12" type="ORF">A9Q75_09370</name>
</gene>
<dbReference type="InterPro" id="IPR001732">
    <property type="entry name" value="UDP-Glc/GDP-Man_DH_N"/>
</dbReference>
<dbReference type="GO" id="GO:0051287">
    <property type="term" value="F:NAD binding"/>
    <property type="evidence" value="ECO:0007669"/>
    <property type="project" value="InterPro"/>
</dbReference>
<dbReference type="InterPro" id="IPR017476">
    <property type="entry name" value="UDP-Glc/GDP-Man"/>
</dbReference>
<dbReference type="EMBL" id="MAAF01000056">
    <property type="protein sequence ID" value="OUR80872.1"/>
    <property type="molecule type" value="Genomic_DNA"/>
</dbReference>
<evidence type="ECO:0000256" key="1">
    <source>
        <dbReference type="ARBA" id="ARBA00004701"/>
    </source>
</evidence>
<reference evidence="13" key="1">
    <citation type="journal article" date="2017" name="Proc. Natl. Acad. Sci. U.S.A.">
        <title>Simulation of Deepwater Horizon oil plume reveals substrate specialization within a complex community of hydrocarbon degraders.</title>
        <authorList>
            <person name="Hu P."/>
            <person name="Dubinsky E.A."/>
            <person name="Probst A.J."/>
            <person name="Wang J."/>
            <person name="Sieber C.M.K."/>
            <person name="Tom L.M."/>
            <person name="Gardinali P."/>
            <person name="Banfield J.F."/>
            <person name="Atlas R.M."/>
            <person name="Andersen G.L."/>
        </authorList>
    </citation>
    <scope>NUCLEOTIDE SEQUENCE [LARGE SCALE GENOMIC DNA]</scope>
</reference>
<dbReference type="InterPro" id="IPR014026">
    <property type="entry name" value="UDP-Glc/GDP-Man_DH_dimer"/>
</dbReference>
<feature type="binding site" evidence="9">
    <location>
        <begin position="242"/>
        <end position="246"/>
    </location>
    <ligand>
        <name>substrate</name>
    </ligand>
</feature>
<dbReference type="SUPFAM" id="SSF51735">
    <property type="entry name" value="NAD(P)-binding Rossmann-fold domains"/>
    <property type="match status" value="1"/>
</dbReference>
<dbReference type="PANTHER" id="PTHR43750">
    <property type="entry name" value="UDP-GLUCOSE 6-DEHYDROGENASE TUAD"/>
    <property type="match status" value="1"/>
</dbReference>
<organism evidence="12 13">
    <name type="scientific">Colwellia psychrerythraea</name>
    <name type="common">Vibrio psychroerythus</name>
    <dbReference type="NCBI Taxonomy" id="28229"/>
    <lineage>
        <taxon>Bacteria</taxon>
        <taxon>Pseudomonadati</taxon>
        <taxon>Pseudomonadota</taxon>
        <taxon>Gammaproteobacteria</taxon>
        <taxon>Alteromonadales</taxon>
        <taxon>Colwelliaceae</taxon>
        <taxon>Colwellia</taxon>
    </lineage>
</organism>
<dbReference type="AlphaFoldDB" id="A0A1Y5EDQ7"/>
<dbReference type="Gene3D" id="1.10.1040.10">
    <property type="entry name" value="N-(1-d-carboxylethyl)-l-norvaline Dehydrogenase, domain 2"/>
    <property type="match status" value="1"/>
</dbReference>
<feature type="binding site" evidence="10">
    <location>
        <position position="34"/>
    </location>
    <ligand>
        <name>NAD(+)</name>
        <dbReference type="ChEBI" id="CHEBI:57540"/>
    </ligand>
</feature>
<feature type="binding site" evidence="10">
    <location>
        <position position="314"/>
    </location>
    <ligand>
        <name>NAD(+)</name>
        <dbReference type="ChEBI" id="CHEBI:57540"/>
    </ligand>
</feature>
<dbReference type="UniPathway" id="UPA00038">
    <property type="reaction ID" value="UER00491"/>
</dbReference>
<dbReference type="GO" id="GO:0003979">
    <property type="term" value="F:UDP-glucose 6-dehydrogenase activity"/>
    <property type="evidence" value="ECO:0007669"/>
    <property type="project" value="UniProtKB-EC"/>
</dbReference>
<comment type="caution">
    <text evidence="12">The sequence shown here is derived from an EMBL/GenBank/DDBJ whole genome shotgun (WGS) entry which is preliminary data.</text>
</comment>
<dbReference type="EC" id="1.1.1.22" evidence="3 7"/>
<dbReference type="InterPro" id="IPR014027">
    <property type="entry name" value="UDP-Glc/GDP-Man_DH_C"/>
</dbReference>
<evidence type="ECO:0000256" key="2">
    <source>
        <dbReference type="ARBA" id="ARBA00006601"/>
    </source>
</evidence>
<dbReference type="PIRSF" id="PIRSF000124">
    <property type="entry name" value="UDPglc_GDPman_dh"/>
    <property type="match status" value="1"/>
</dbReference>
<dbReference type="Gene3D" id="3.40.50.720">
    <property type="entry name" value="NAD(P)-binding Rossmann-like Domain"/>
    <property type="match status" value="2"/>
</dbReference>
<accession>A0A1Y5EDQ7</accession>
<dbReference type="InterPro" id="IPR036291">
    <property type="entry name" value="NAD(P)-bd_dom_sf"/>
</dbReference>
<dbReference type="Pfam" id="PF00984">
    <property type="entry name" value="UDPG_MGDP_dh"/>
    <property type="match status" value="1"/>
</dbReference>
<dbReference type="InterPro" id="IPR036220">
    <property type="entry name" value="UDP-Glc/GDP-Man_DH_C_sf"/>
</dbReference>
<evidence type="ECO:0000256" key="6">
    <source>
        <dbReference type="ARBA" id="ARBA00047473"/>
    </source>
</evidence>
<dbReference type="FunFam" id="1.10.1040.10:FF:000026">
    <property type="entry name" value="UDP-glucose 6-dehydrogenase"/>
    <property type="match status" value="1"/>
</dbReference>
<feature type="binding site" evidence="9">
    <location>
        <position position="307"/>
    </location>
    <ligand>
        <name>substrate</name>
    </ligand>
</feature>
<dbReference type="Proteomes" id="UP000243053">
    <property type="component" value="Unassembled WGS sequence"/>
</dbReference>
<dbReference type="Pfam" id="PF03721">
    <property type="entry name" value="UDPG_MGDP_dh_N"/>
    <property type="match status" value="1"/>
</dbReference>
<feature type="binding site" evidence="9">
    <location>
        <begin position="142"/>
        <end position="145"/>
    </location>
    <ligand>
        <name>substrate</name>
    </ligand>
</feature>
<dbReference type="GO" id="GO:0000271">
    <property type="term" value="P:polysaccharide biosynthetic process"/>
    <property type="evidence" value="ECO:0007669"/>
    <property type="project" value="InterPro"/>
</dbReference>
<evidence type="ECO:0000256" key="3">
    <source>
        <dbReference type="ARBA" id="ARBA00012954"/>
    </source>
</evidence>
<comment type="pathway">
    <text evidence="1">Nucleotide-sugar biosynthesis; UDP-alpha-D-glucuronate biosynthesis; UDP-alpha-D-glucuronate from UDP-alpha-D-glucose: step 1/1.</text>
</comment>
<comment type="similarity">
    <text evidence="2 7">Belongs to the UDP-glucose/GDP-mannose dehydrogenase family.</text>
</comment>
<keyword evidence="4 7" id="KW-0560">Oxidoreductase</keyword>
<name>A0A1Y5EDQ7_COLPS</name>
<dbReference type="NCBIfam" id="TIGR03026">
    <property type="entry name" value="NDP-sugDHase"/>
    <property type="match status" value="1"/>
</dbReference>
<protein>
    <recommendedName>
        <fullName evidence="3 7">UDP-glucose 6-dehydrogenase</fullName>
        <ecNumber evidence="3 7">1.1.1.22</ecNumber>
    </recommendedName>
</protein>
<feature type="binding site" evidence="10">
    <location>
        <position position="29"/>
    </location>
    <ligand>
        <name>NAD(+)</name>
        <dbReference type="ChEBI" id="CHEBI:57540"/>
    </ligand>
</feature>
<evidence type="ECO:0000256" key="8">
    <source>
        <dbReference type="PIRSR" id="PIRSR500134-1"/>
    </source>
</evidence>
<evidence type="ECO:0000256" key="10">
    <source>
        <dbReference type="PIRSR" id="PIRSR500134-3"/>
    </source>
</evidence>
<comment type="catalytic activity">
    <reaction evidence="6 7">
        <text>UDP-alpha-D-glucose + 2 NAD(+) + H2O = UDP-alpha-D-glucuronate + 2 NADH + 3 H(+)</text>
        <dbReference type="Rhea" id="RHEA:23596"/>
        <dbReference type="ChEBI" id="CHEBI:15377"/>
        <dbReference type="ChEBI" id="CHEBI:15378"/>
        <dbReference type="ChEBI" id="CHEBI:57540"/>
        <dbReference type="ChEBI" id="CHEBI:57945"/>
        <dbReference type="ChEBI" id="CHEBI:58052"/>
        <dbReference type="ChEBI" id="CHEBI:58885"/>
        <dbReference type="EC" id="1.1.1.22"/>
    </reaction>
</comment>
<dbReference type="GO" id="GO:0006065">
    <property type="term" value="P:UDP-glucuronate biosynthetic process"/>
    <property type="evidence" value="ECO:0007669"/>
    <property type="project" value="UniProtKB-UniPathway"/>
</dbReference>
<dbReference type="InterPro" id="IPR028357">
    <property type="entry name" value="UDPglc_DH_bac"/>
</dbReference>
<keyword evidence="5 7" id="KW-0520">NAD</keyword>
<dbReference type="SUPFAM" id="SSF52413">
    <property type="entry name" value="UDP-glucose/GDP-mannose dehydrogenase C-terminal domain"/>
    <property type="match status" value="1"/>
</dbReference>
<feature type="binding site" evidence="10">
    <location>
        <position position="83"/>
    </location>
    <ligand>
        <name>NAD(+)</name>
        <dbReference type="ChEBI" id="CHEBI:57540"/>
    </ligand>
</feature>
<evidence type="ECO:0000256" key="9">
    <source>
        <dbReference type="PIRSR" id="PIRSR500134-2"/>
    </source>
</evidence>
<evidence type="ECO:0000259" key="11">
    <source>
        <dbReference type="SMART" id="SM00984"/>
    </source>
</evidence>
<dbReference type="InterPro" id="IPR013328">
    <property type="entry name" value="6PGD_dom2"/>
</dbReference>
<feature type="binding site" evidence="10">
    <location>
        <position position="118"/>
    </location>
    <ligand>
        <name>NAD(+)</name>
        <dbReference type="ChEBI" id="CHEBI:57540"/>
    </ligand>
</feature>
<feature type="binding site" evidence="9">
    <location>
        <position position="388"/>
    </location>
    <ligand>
        <name>substrate</name>
    </ligand>
</feature>
<dbReference type="FunFam" id="3.40.50.720:FF:000297">
    <property type="entry name" value="UDP-glucose 6-dehydrogenase"/>
    <property type="match status" value="1"/>
</dbReference>